<dbReference type="EMBL" id="AZHE01000039">
    <property type="protein sequence ID" value="KHN94228.1"/>
    <property type="molecule type" value="Genomic_DNA"/>
</dbReference>
<evidence type="ECO:0000313" key="1">
    <source>
        <dbReference type="EMBL" id="KHN94228.1"/>
    </source>
</evidence>
<reference evidence="1 2" key="1">
    <citation type="journal article" date="2014" name="Proc. Natl. Acad. Sci. U.S.A.">
        <title>Trajectory and genomic determinants of fungal-pathogen speciation and host adaptation.</title>
        <authorList>
            <person name="Hu X."/>
            <person name="Xiao G."/>
            <person name="Zheng P."/>
            <person name="Shang Y."/>
            <person name="Su Y."/>
            <person name="Zhang X."/>
            <person name="Liu X."/>
            <person name="Zhan S."/>
            <person name="St Leger R.J."/>
            <person name="Wang C."/>
        </authorList>
    </citation>
    <scope>NUCLEOTIDE SEQUENCE [LARGE SCALE GENOMIC DNA]</scope>
    <source>
        <strain evidence="1 2">ARSEF 1941</strain>
    </source>
</reference>
<gene>
    <name evidence="1" type="ORF">MAM_07965</name>
</gene>
<evidence type="ECO:0000313" key="2">
    <source>
        <dbReference type="Proteomes" id="UP000030816"/>
    </source>
</evidence>
<proteinExistence type="predicted"/>
<dbReference type="RefSeq" id="XP_040675294.1">
    <property type="nucleotide sequence ID" value="XM_040826763.1"/>
</dbReference>
<dbReference type="GeneID" id="63742420"/>
<dbReference type="Proteomes" id="UP000030816">
    <property type="component" value="Unassembled WGS sequence"/>
</dbReference>
<keyword evidence="2" id="KW-1185">Reference proteome</keyword>
<name>A0A0B2WJW9_METAS</name>
<dbReference type="AlphaFoldDB" id="A0A0B2WJW9"/>
<comment type="caution">
    <text evidence="1">The sequence shown here is derived from an EMBL/GenBank/DDBJ whole genome shotgun (WGS) entry which is preliminary data.</text>
</comment>
<organism evidence="1 2">
    <name type="scientific">Metarhizium album (strain ARSEF 1941)</name>
    <dbReference type="NCBI Taxonomy" id="1081103"/>
    <lineage>
        <taxon>Eukaryota</taxon>
        <taxon>Fungi</taxon>
        <taxon>Dikarya</taxon>
        <taxon>Ascomycota</taxon>
        <taxon>Pezizomycotina</taxon>
        <taxon>Sordariomycetes</taxon>
        <taxon>Hypocreomycetidae</taxon>
        <taxon>Hypocreales</taxon>
        <taxon>Clavicipitaceae</taxon>
        <taxon>Metarhizium</taxon>
    </lineage>
</organism>
<sequence>MSSVVGWHGQHIGIGSPQMNTSTGLVCAGPTSAISHQSASASIVTKHKGQAKGALSGQPSNFVLTHGWLEYSDPTGW</sequence>
<accession>A0A0B2WJW9</accession>
<dbReference type="HOGENOM" id="CLU_2638568_0_0_1"/>
<protein>
    <submittedName>
        <fullName evidence="1">Uncharacterized protein</fullName>
    </submittedName>
</protein>